<dbReference type="PANTHER" id="PTHR43133:SF39">
    <property type="entry name" value="SIMILAR TO RNA POLYMERASE SIGMA-E FACTOR"/>
    <property type="match status" value="1"/>
</dbReference>
<dbReference type="NCBIfam" id="TIGR02937">
    <property type="entry name" value="sigma70-ECF"/>
    <property type="match status" value="1"/>
</dbReference>
<dbReference type="GO" id="GO:0006352">
    <property type="term" value="P:DNA-templated transcription initiation"/>
    <property type="evidence" value="ECO:0007669"/>
    <property type="project" value="InterPro"/>
</dbReference>
<dbReference type="AlphaFoldDB" id="A0A2U3L6V1"/>
<evidence type="ECO:0000313" key="6">
    <source>
        <dbReference type="EMBL" id="SPF47550.1"/>
    </source>
</evidence>
<sequence>MSSESPQDVTQLLRAWSGGDPQALEKLTPLVYQELHRRARHYLARESPGHTIQTTALINEVYLRLVDFRGVTWQDRAHFLAVCARMMRRILTDFARSRHFQKRGGSAQQVTFDEQMVVSSAPSADLVALDDALNGLAGVDPRKSQVVELRFFGGLSVQETAEVLKVSEETVKRDWRLAKLWLLREMSGERPSHDI</sequence>
<dbReference type="InterPro" id="IPR013325">
    <property type="entry name" value="RNA_pol_sigma_r2"/>
</dbReference>
<accession>A0A2U3L6V1</accession>
<dbReference type="Gene3D" id="1.10.1740.10">
    <property type="match status" value="1"/>
</dbReference>
<evidence type="ECO:0000256" key="4">
    <source>
        <dbReference type="ARBA" id="ARBA00023163"/>
    </source>
</evidence>
<dbReference type="SUPFAM" id="SSF88946">
    <property type="entry name" value="Sigma2 domain of RNA polymerase sigma factors"/>
    <property type="match status" value="1"/>
</dbReference>
<gene>
    <name evidence="6" type="ORF">SBA1_750009</name>
</gene>
<proteinExistence type="inferred from homology"/>
<dbReference type="EMBL" id="OMOD01000172">
    <property type="protein sequence ID" value="SPF47550.1"/>
    <property type="molecule type" value="Genomic_DNA"/>
</dbReference>
<dbReference type="Gene3D" id="1.10.10.10">
    <property type="entry name" value="Winged helix-like DNA-binding domain superfamily/Winged helix DNA-binding domain"/>
    <property type="match status" value="1"/>
</dbReference>
<dbReference type="OrthoDB" id="118280at2"/>
<organism evidence="6 7">
    <name type="scientific">Candidatus Sulfotelmatobacter kueseliae</name>
    <dbReference type="NCBI Taxonomy" id="2042962"/>
    <lineage>
        <taxon>Bacteria</taxon>
        <taxon>Pseudomonadati</taxon>
        <taxon>Acidobacteriota</taxon>
        <taxon>Terriglobia</taxon>
        <taxon>Terriglobales</taxon>
        <taxon>Candidatus Korobacteraceae</taxon>
        <taxon>Candidatus Sulfotelmatobacter</taxon>
    </lineage>
</organism>
<dbReference type="InterPro" id="IPR053812">
    <property type="entry name" value="HTH_Sigma70_ECF-like"/>
</dbReference>
<dbReference type="PANTHER" id="PTHR43133">
    <property type="entry name" value="RNA POLYMERASE ECF-TYPE SIGMA FACTO"/>
    <property type="match status" value="1"/>
</dbReference>
<dbReference type="NCBIfam" id="TIGR02999">
    <property type="entry name" value="Sig-70_X6"/>
    <property type="match status" value="1"/>
</dbReference>
<comment type="similarity">
    <text evidence="1">Belongs to the sigma-70 factor family. ECF subfamily.</text>
</comment>
<dbReference type="InterPro" id="IPR014284">
    <property type="entry name" value="RNA_pol_sigma-70_dom"/>
</dbReference>
<dbReference type="InterPro" id="IPR039425">
    <property type="entry name" value="RNA_pol_sigma-70-like"/>
</dbReference>
<dbReference type="Pfam" id="PF07638">
    <property type="entry name" value="Sigma70_ECF"/>
    <property type="match status" value="1"/>
</dbReference>
<evidence type="ECO:0000256" key="3">
    <source>
        <dbReference type="ARBA" id="ARBA00023082"/>
    </source>
</evidence>
<feature type="domain" description="RNA polymerase sigma-70 ECF-like HTH" evidence="5">
    <location>
        <begin position="7"/>
        <end position="187"/>
    </location>
</feature>
<keyword evidence="2" id="KW-0805">Transcription regulation</keyword>
<evidence type="ECO:0000256" key="1">
    <source>
        <dbReference type="ARBA" id="ARBA00010641"/>
    </source>
</evidence>
<dbReference type="InterPro" id="IPR013324">
    <property type="entry name" value="RNA_pol_sigma_r3/r4-like"/>
</dbReference>
<dbReference type="InterPro" id="IPR011517">
    <property type="entry name" value="RNA_pol_sigma70_ECF-like"/>
</dbReference>
<dbReference type="GO" id="GO:0016987">
    <property type="term" value="F:sigma factor activity"/>
    <property type="evidence" value="ECO:0007669"/>
    <property type="project" value="UniProtKB-KW"/>
</dbReference>
<dbReference type="Proteomes" id="UP000238701">
    <property type="component" value="Unassembled WGS sequence"/>
</dbReference>
<evidence type="ECO:0000259" key="5">
    <source>
        <dbReference type="Pfam" id="PF07638"/>
    </source>
</evidence>
<evidence type="ECO:0000256" key="2">
    <source>
        <dbReference type="ARBA" id="ARBA00023015"/>
    </source>
</evidence>
<dbReference type="SUPFAM" id="SSF88659">
    <property type="entry name" value="Sigma3 and sigma4 domains of RNA polymerase sigma factors"/>
    <property type="match status" value="1"/>
</dbReference>
<reference evidence="7" key="1">
    <citation type="submission" date="2018-02" db="EMBL/GenBank/DDBJ databases">
        <authorList>
            <person name="Hausmann B."/>
        </authorList>
    </citation>
    <scope>NUCLEOTIDE SEQUENCE [LARGE SCALE GENOMIC DNA]</scope>
    <source>
        <strain evidence="7">Peat soil MAG SbA1</strain>
    </source>
</reference>
<keyword evidence="4" id="KW-0804">Transcription</keyword>
<protein>
    <submittedName>
        <fullName evidence="6">RNA polymerase, sigma-24 subunit, ECF subfamily</fullName>
    </submittedName>
</protein>
<evidence type="ECO:0000313" key="7">
    <source>
        <dbReference type="Proteomes" id="UP000238701"/>
    </source>
</evidence>
<name>A0A2U3L6V1_9BACT</name>
<dbReference type="InterPro" id="IPR036388">
    <property type="entry name" value="WH-like_DNA-bd_sf"/>
</dbReference>
<keyword evidence="3" id="KW-0731">Sigma factor</keyword>